<name>A0AAN9M9F7_CANGL</name>
<evidence type="ECO:0000256" key="1">
    <source>
        <dbReference type="SAM" id="MobiDB-lite"/>
    </source>
</evidence>
<evidence type="ECO:0000256" key="2">
    <source>
        <dbReference type="SAM" id="Phobius"/>
    </source>
</evidence>
<keyword evidence="2" id="KW-0472">Membrane</keyword>
<dbReference type="GO" id="GO:0048046">
    <property type="term" value="C:apoplast"/>
    <property type="evidence" value="ECO:0007669"/>
    <property type="project" value="TreeGrafter"/>
</dbReference>
<dbReference type="GO" id="GO:0010089">
    <property type="term" value="P:xylem development"/>
    <property type="evidence" value="ECO:0007669"/>
    <property type="project" value="InterPro"/>
</dbReference>
<dbReference type="InterPro" id="IPR037495">
    <property type="entry name" value="CLE41/42/44"/>
</dbReference>
<dbReference type="PANTHER" id="PTHR35301:SF1">
    <property type="entry name" value="CLAVATA3_ESR (CLE)-RELATED PROTEIN 41-RELATED"/>
    <property type="match status" value="1"/>
</dbReference>
<keyword evidence="4" id="KW-1185">Reference proteome</keyword>
<comment type="caution">
    <text evidence="3">The sequence shown here is derived from an EMBL/GenBank/DDBJ whole genome shotgun (WGS) entry which is preliminary data.</text>
</comment>
<feature type="transmembrane region" description="Helical" evidence="2">
    <location>
        <begin position="20"/>
        <end position="37"/>
    </location>
</feature>
<organism evidence="3 4">
    <name type="scientific">Canavalia gladiata</name>
    <name type="common">Sword bean</name>
    <name type="synonym">Dolichos gladiatus</name>
    <dbReference type="NCBI Taxonomy" id="3824"/>
    <lineage>
        <taxon>Eukaryota</taxon>
        <taxon>Viridiplantae</taxon>
        <taxon>Streptophyta</taxon>
        <taxon>Embryophyta</taxon>
        <taxon>Tracheophyta</taxon>
        <taxon>Spermatophyta</taxon>
        <taxon>Magnoliopsida</taxon>
        <taxon>eudicotyledons</taxon>
        <taxon>Gunneridae</taxon>
        <taxon>Pentapetalae</taxon>
        <taxon>rosids</taxon>
        <taxon>fabids</taxon>
        <taxon>Fabales</taxon>
        <taxon>Fabaceae</taxon>
        <taxon>Papilionoideae</taxon>
        <taxon>50 kb inversion clade</taxon>
        <taxon>NPAAA clade</taxon>
        <taxon>indigoferoid/millettioid clade</taxon>
        <taxon>Phaseoleae</taxon>
        <taxon>Canavalia</taxon>
    </lineage>
</organism>
<evidence type="ECO:0000313" key="4">
    <source>
        <dbReference type="Proteomes" id="UP001367508"/>
    </source>
</evidence>
<gene>
    <name evidence="3" type="ORF">VNO77_08607</name>
</gene>
<protein>
    <submittedName>
        <fullName evidence="3">Uncharacterized protein</fullName>
    </submittedName>
</protein>
<feature type="compositionally biased region" description="Polar residues" evidence="1">
    <location>
        <begin position="58"/>
        <end position="67"/>
    </location>
</feature>
<proteinExistence type="predicted"/>
<feature type="compositionally biased region" description="Basic and acidic residues" evidence="1">
    <location>
        <begin position="76"/>
        <end position="90"/>
    </location>
</feature>
<feature type="region of interest" description="Disordered" evidence="1">
    <location>
        <begin position="57"/>
        <end position="101"/>
    </location>
</feature>
<dbReference type="PANTHER" id="PTHR35301">
    <property type="entry name" value="CLAVATA3/ESR (CLE)-RELATED PROTEIN 41-RELATED"/>
    <property type="match status" value="1"/>
</dbReference>
<keyword evidence="2" id="KW-0812">Transmembrane</keyword>
<dbReference type="AlphaFoldDB" id="A0AAN9M9F7"/>
<dbReference type="GO" id="GO:0033612">
    <property type="term" value="F:receptor serine/threonine kinase binding"/>
    <property type="evidence" value="ECO:0007669"/>
    <property type="project" value="InterPro"/>
</dbReference>
<evidence type="ECO:0000313" key="3">
    <source>
        <dbReference type="EMBL" id="KAK7350249.1"/>
    </source>
</evidence>
<keyword evidence="2" id="KW-1133">Transmembrane helix</keyword>
<dbReference type="Proteomes" id="UP001367508">
    <property type="component" value="Unassembled WGS sequence"/>
</dbReference>
<sequence length="101" mass="11310">MAQPKTSSPISEAFSNSHPFFFLFLTFLFILLLLFNFSNIPNPPAMMATSKPIKYSESAMSTTNLHPQKTKNPHSSSKDDGREFRAEAHEVPSGPNPIQNR</sequence>
<dbReference type="EMBL" id="JAYMYQ010000002">
    <property type="protein sequence ID" value="KAK7350249.1"/>
    <property type="molecule type" value="Genomic_DNA"/>
</dbReference>
<reference evidence="3 4" key="1">
    <citation type="submission" date="2024-01" db="EMBL/GenBank/DDBJ databases">
        <title>The genomes of 5 underutilized Papilionoideae crops provide insights into root nodulation and disease resistanc.</title>
        <authorList>
            <person name="Jiang F."/>
        </authorList>
    </citation>
    <scope>NUCLEOTIDE SEQUENCE [LARGE SCALE GENOMIC DNA]</scope>
    <source>
        <strain evidence="3">LVBAO_FW01</strain>
        <tissue evidence="3">Leaves</tissue>
    </source>
</reference>
<accession>A0AAN9M9F7</accession>